<dbReference type="PANTHER" id="PTHR38812">
    <property type="entry name" value="MU-LIKE PROPHAGE FLUMU PROTEIN GP42"/>
    <property type="match status" value="1"/>
</dbReference>
<reference evidence="2 3" key="1">
    <citation type="submission" date="2014-04" db="EMBL/GenBank/DDBJ databases">
        <title>Draft Genome Sequence of Synergistes jonesii.</title>
        <authorList>
            <person name="Coil D.A."/>
            <person name="Eisen J.A."/>
            <person name="Holland-Moritz H.E."/>
        </authorList>
    </citation>
    <scope>NUCLEOTIDE SEQUENCE [LARGE SCALE GENOMIC DNA]</scope>
    <source>
        <strain evidence="2 3">78-1</strain>
    </source>
</reference>
<name>A0A073IPL2_9BACT</name>
<accession>A0A073IPL2</accession>
<organism evidence="2 3">
    <name type="scientific">Synergistes jonesii</name>
    <dbReference type="NCBI Taxonomy" id="2754"/>
    <lineage>
        <taxon>Bacteria</taxon>
        <taxon>Thermotogati</taxon>
        <taxon>Synergistota</taxon>
        <taxon>Synergistia</taxon>
        <taxon>Synergistales</taxon>
        <taxon>Synergistaceae</taxon>
        <taxon>Synergistes</taxon>
    </lineage>
</organism>
<dbReference type="InterPro" id="IPR053058">
    <property type="entry name" value="Mulikevirus_tape_measure"/>
</dbReference>
<dbReference type="eggNOG" id="COG3941">
    <property type="taxonomic scope" value="Bacteria"/>
</dbReference>
<dbReference type="AlphaFoldDB" id="A0A073IPL2"/>
<dbReference type="PANTHER" id="PTHR38812:SF2">
    <property type="entry name" value="MU-LIKE PROPHAGE FLUMU PROTEIN GP42"/>
    <property type="match status" value="1"/>
</dbReference>
<dbReference type="STRING" id="2754.EH55_06825"/>
<keyword evidence="3" id="KW-1185">Reference proteome</keyword>
<feature type="coiled-coil region" evidence="1">
    <location>
        <begin position="602"/>
        <end position="665"/>
    </location>
</feature>
<dbReference type="RefSeq" id="WP_037976947.1">
    <property type="nucleotide sequence ID" value="NZ_JMKI01000037.1"/>
</dbReference>
<evidence type="ECO:0008006" key="4">
    <source>
        <dbReference type="Google" id="ProtNLM"/>
    </source>
</evidence>
<dbReference type="OrthoDB" id="6745079at2"/>
<gene>
    <name evidence="2" type="ORF">EH55_06825</name>
</gene>
<evidence type="ECO:0000256" key="1">
    <source>
        <dbReference type="SAM" id="Coils"/>
    </source>
</evidence>
<dbReference type="EMBL" id="JMKI01000037">
    <property type="protein sequence ID" value="KEJ91684.1"/>
    <property type="molecule type" value="Genomic_DNA"/>
</dbReference>
<keyword evidence="1" id="KW-0175">Coiled coil</keyword>
<sequence>MAGDSLRVAQVYTEFETRGLGETEKGIRALKNTLGGVRTLLAGIVGGIALKSVAKSFVVAAARAEDYRTSIRAVSSSIEEADATFQRVKNWAAVNPINTDEAIGAFVRLRTAAVQNSEEALRAIADVATAMHRDMREVAAAVVTTEVEPLRNLGIMLDRTGKKAVLSSNGIRLEVSKDINSIRAGIIELMTKSMGGAMDKAKTTWSGALATMGGMWANFKTDIMGEGKDSGPFQKIKDQINAINSEWEKFTKSDSYKELIENIQSGIVYGIELAVDGVKKLGEAFRFAKDHAAELKTAVIAFATYQGGLAVASMLSKFNAQLTLGMALIPGATSLVSKMGAAYTMASIKIATAGTTMGVFKAAILGATAAFKTFLATIGPVGWATLAVAAGYWFNLRNEMKETARLAKIADDAVAKVNKTFATADASTIKRQLEYVRKELILVSQAAIKTQEEMLKLSTVKFMFKEGVLGGVGGAVSAITKSGLRENNDLLTKLKAEEAELQRLYEAAVSVEGGGNGNKIPAANTDKSKSGKGKSAAEKLVESIRDQIKYLNADGESFLPVLDAWLSKTKVLSDDWKALKDLYNEITDAAEANNPFAPDKVLERLKETKERMASLREESERLKQAFYDTFSWQHDMGLISDAEHVEKLRENFERLKEEYISTGAAIENYQLWPQELKDAYSALHHGIASEAQPAIEMLNKRFQEGVLTFGEYREALNALLVQYGATPLLAKQIAEQIKAAESSTLSFRDSIRAMLTDAQKSFEGLASAVIGGVVDSFARAIAYSENLGDALKKLGQDIVYTVTKMLLLQQISSWFGVGGGSGSTASLYPNSGMWIGAIRGQGFGFHSGGVVGSGGTPVTILPKYHAGGVVGGNWRIKPDEEVALLRKNEVVLTEADADRLRAGGVLGPEGEVKGDSVADRLKAAFAKLVFPEGLPKYHAGGVVGGIATPLRADLAALSGVSASRAGDVSFGNTVFAPSIIVHVTNNNSGGGEMSDKQAQQLGEGVRDMVDARFMENMYQFQRSGAYRSRW</sequence>
<dbReference type="Proteomes" id="UP000027665">
    <property type="component" value="Unassembled WGS sequence"/>
</dbReference>
<evidence type="ECO:0000313" key="3">
    <source>
        <dbReference type="Proteomes" id="UP000027665"/>
    </source>
</evidence>
<evidence type="ECO:0000313" key="2">
    <source>
        <dbReference type="EMBL" id="KEJ91684.1"/>
    </source>
</evidence>
<protein>
    <recommendedName>
        <fullName evidence="4">Bacteriophage tail tape measure C-terminal domain-containing protein</fullName>
    </recommendedName>
</protein>
<comment type="caution">
    <text evidence="2">The sequence shown here is derived from an EMBL/GenBank/DDBJ whole genome shotgun (WGS) entry which is preliminary data.</text>
</comment>
<dbReference type="GeneID" id="90983976"/>
<proteinExistence type="predicted"/>